<dbReference type="AlphaFoldDB" id="A0A2S3U8F9"/>
<protein>
    <recommendedName>
        <fullName evidence="1">BppU N-terminal domain-containing protein</fullName>
    </recommendedName>
</protein>
<dbReference type="Gene3D" id="2.60.40.3350">
    <property type="match status" value="1"/>
</dbReference>
<dbReference type="InterPro" id="IPR018913">
    <property type="entry name" value="BppU_N"/>
</dbReference>
<dbReference type="EMBL" id="NKCZ01000080">
    <property type="protein sequence ID" value="POD87182.1"/>
    <property type="molecule type" value="Genomic_DNA"/>
</dbReference>
<organism evidence="2 3">
    <name type="scientific">Lactiplantibacillus plantarum subsp. plantarum</name>
    <dbReference type="NCBI Taxonomy" id="337330"/>
    <lineage>
        <taxon>Bacteria</taxon>
        <taxon>Bacillati</taxon>
        <taxon>Bacillota</taxon>
        <taxon>Bacilli</taxon>
        <taxon>Lactobacillales</taxon>
        <taxon>Lactobacillaceae</taxon>
        <taxon>Lactiplantibacillus</taxon>
    </lineage>
</organism>
<dbReference type="Pfam" id="PF10651">
    <property type="entry name" value="BppU_N"/>
    <property type="match status" value="1"/>
</dbReference>
<evidence type="ECO:0000259" key="1">
    <source>
        <dbReference type="Pfam" id="PF10651"/>
    </source>
</evidence>
<dbReference type="Proteomes" id="UP000236990">
    <property type="component" value="Unassembled WGS sequence"/>
</dbReference>
<gene>
    <name evidence="2" type="ORF">S101258_00905</name>
</gene>
<sequence length="214" mass="24320">MQSLTYVIGKDKRNLVDDIQNFKIDFDDSNSNWVQARQYEDGMRQVFVTMKNEDGSPFDLTGCNYWFEGILPDGVHKILDANHGVAIDPVNGQFRFDMPKQAFSVAGSYVQAFFRIMKDGASITTLEFDLQVLADKVISGLVPRDYITPFEDLLDSLNKMGTDTQTMLQNLQKQTSDLEAKITQDGLFTQAEFDAQIKQIITNLQNQYTVVYTI</sequence>
<feature type="domain" description="BppU N-terminal" evidence="1">
    <location>
        <begin position="5"/>
        <end position="158"/>
    </location>
</feature>
<comment type="caution">
    <text evidence="2">The sequence shown here is derived from an EMBL/GenBank/DDBJ whole genome shotgun (WGS) entry which is preliminary data.</text>
</comment>
<evidence type="ECO:0000313" key="2">
    <source>
        <dbReference type="EMBL" id="POD87182.1"/>
    </source>
</evidence>
<proteinExistence type="predicted"/>
<accession>A0A2S3U8F9</accession>
<name>A0A2S3U8F9_LACPN</name>
<reference evidence="2 3" key="1">
    <citation type="submission" date="2017-06" db="EMBL/GenBank/DDBJ databases">
        <title>Genome sequence of Lactobacillus plantarum subsp. plantarum strain SRCM101258.</title>
        <authorList>
            <person name="Cho S.H."/>
        </authorList>
    </citation>
    <scope>NUCLEOTIDE SEQUENCE [LARGE SCALE GENOMIC DNA]</scope>
    <source>
        <strain evidence="2 3">SRCM101258</strain>
    </source>
</reference>
<evidence type="ECO:0000313" key="3">
    <source>
        <dbReference type="Proteomes" id="UP000236990"/>
    </source>
</evidence>